<protein>
    <recommendedName>
        <fullName evidence="5">Methyltransferase type 12 domain-containing protein</fullName>
    </recommendedName>
</protein>
<comment type="caution">
    <text evidence="6">The sequence shown here is derived from an EMBL/GenBank/DDBJ whole genome shotgun (WGS) entry which is preliminary data.</text>
</comment>
<keyword evidence="7" id="KW-1185">Reference proteome</keyword>
<gene>
    <name evidence="6" type="ORF">GAYE_SCF26G4566</name>
</gene>
<dbReference type="InterPro" id="IPR013217">
    <property type="entry name" value="Methyltransf_12"/>
</dbReference>
<feature type="domain" description="Methyltransferase type 12" evidence="5">
    <location>
        <begin position="79"/>
        <end position="184"/>
    </location>
</feature>
<evidence type="ECO:0000259" key="5">
    <source>
        <dbReference type="Pfam" id="PF08242"/>
    </source>
</evidence>
<dbReference type="CDD" id="cd02440">
    <property type="entry name" value="AdoMet_MTases"/>
    <property type="match status" value="1"/>
</dbReference>
<evidence type="ECO:0000256" key="1">
    <source>
        <dbReference type="ARBA" id="ARBA00005179"/>
    </source>
</evidence>
<dbReference type="PANTHER" id="PTHR35897">
    <property type="entry name" value="METHYLTRANSFERASE AUSD"/>
    <property type="match status" value="1"/>
</dbReference>
<sequence length="268" mass="30418">MEPVLQEIQVDEPLFQLFPGMTKQEIVNRALMVRKEAMEKESPHRCVEGLFFLKETLYRNSFNSEAFPKDKLPNLRIFEVGSCFGVALRKLVLDGASRSNVFGCDVSETFVSLGYKFFDDKSTFGDRIRLLSVLADNFHDTVRLWAGPEPFDVVIANLVFHCLPDHNEVLAKRAFELLKPGGVLIGQTAAYSKDTDETFVFGVGSRKAVLHSERSFKNLLQSQGFRTVKVNFSDHPMEKEDIEWMSRHYAFNASETNGLSLMSFIATK</sequence>
<dbReference type="PANTHER" id="PTHR35897:SF1">
    <property type="entry name" value="METHYLTRANSFERASE AUSD"/>
    <property type="match status" value="1"/>
</dbReference>
<evidence type="ECO:0000313" key="6">
    <source>
        <dbReference type="EMBL" id="KAK4526650.1"/>
    </source>
</evidence>
<dbReference type="InterPro" id="IPR029063">
    <property type="entry name" value="SAM-dependent_MTases_sf"/>
</dbReference>
<keyword evidence="3" id="KW-0949">S-adenosyl-L-methionine</keyword>
<dbReference type="GO" id="GO:0016740">
    <property type="term" value="F:transferase activity"/>
    <property type="evidence" value="ECO:0007669"/>
    <property type="project" value="UniProtKB-KW"/>
</dbReference>
<name>A0AAV9IGS0_9RHOD</name>
<dbReference type="EMBL" id="JANCYU010000042">
    <property type="protein sequence ID" value="KAK4526650.1"/>
    <property type="molecule type" value="Genomic_DNA"/>
</dbReference>
<comment type="similarity">
    <text evidence="4">Belongs to the class I-like SAM-binding methyltransferase superfamily.</text>
</comment>
<proteinExistence type="inferred from homology"/>
<evidence type="ECO:0000313" key="7">
    <source>
        <dbReference type="Proteomes" id="UP001300502"/>
    </source>
</evidence>
<evidence type="ECO:0000256" key="2">
    <source>
        <dbReference type="ARBA" id="ARBA00022679"/>
    </source>
</evidence>
<dbReference type="Pfam" id="PF08242">
    <property type="entry name" value="Methyltransf_12"/>
    <property type="match status" value="1"/>
</dbReference>
<evidence type="ECO:0000256" key="4">
    <source>
        <dbReference type="ARBA" id="ARBA00038314"/>
    </source>
</evidence>
<dbReference type="AlphaFoldDB" id="A0AAV9IGS0"/>
<organism evidence="6 7">
    <name type="scientific">Galdieria yellowstonensis</name>
    <dbReference type="NCBI Taxonomy" id="3028027"/>
    <lineage>
        <taxon>Eukaryota</taxon>
        <taxon>Rhodophyta</taxon>
        <taxon>Bangiophyceae</taxon>
        <taxon>Galdieriales</taxon>
        <taxon>Galdieriaceae</taxon>
        <taxon>Galdieria</taxon>
    </lineage>
</organism>
<dbReference type="Gene3D" id="3.40.50.150">
    <property type="entry name" value="Vaccinia Virus protein VP39"/>
    <property type="match status" value="1"/>
</dbReference>
<accession>A0AAV9IGS0</accession>
<dbReference type="Proteomes" id="UP001300502">
    <property type="component" value="Unassembled WGS sequence"/>
</dbReference>
<dbReference type="SUPFAM" id="SSF53335">
    <property type="entry name" value="S-adenosyl-L-methionine-dependent methyltransferases"/>
    <property type="match status" value="1"/>
</dbReference>
<comment type="pathway">
    <text evidence="1">Secondary metabolite biosynthesis.</text>
</comment>
<reference evidence="6 7" key="1">
    <citation type="submission" date="2022-07" db="EMBL/GenBank/DDBJ databases">
        <title>Genome-wide signatures of adaptation to extreme environments.</title>
        <authorList>
            <person name="Cho C.H."/>
            <person name="Yoon H.S."/>
        </authorList>
    </citation>
    <scope>NUCLEOTIDE SEQUENCE [LARGE SCALE GENOMIC DNA]</scope>
    <source>
        <strain evidence="6 7">108.79 E11</strain>
    </source>
</reference>
<keyword evidence="2" id="KW-0808">Transferase</keyword>
<dbReference type="InterPro" id="IPR051654">
    <property type="entry name" value="Meroterpenoid_MTases"/>
</dbReference>
<evidence type="ECO:0000256" key="3">
    <source>
        <dbReference type="ARBA" id="ARBA00022691"/>
    </source>
</evidence>